<proteinExistence type="predicted"/>
<dbReference type="Proteomes" id="UP000746471">
    <property type="component" value="Unassembled WGS sequence"/>
</dbReference>
<evidence type="ECO:0000259" key="2">
    <source>
        <dbReference type="Pfam" id="PF14020"/>
    </source>
</evidence>
<evidence type="ECO:0000256" key="1">
    <source>
        <dbReference type="SAM" id="Phobius"/>
    </source>
</evidence>
<dbReference type="InterPro" id="IPR025330">
    <property type="entry name" value="DUF4236"/>
</dbReference>
<sequence>MAKRKSIALGNWLKINFNQRGISLTGLKGLRFNLSKKGLRGTAYVPGTSMAKSKTLLTSKHLREYWLHYIIGFIICIGIVVIFNQFLTHVSVK</sequence>
<feature type="transmembrane region" description="Helical" evidence="1">
    <location>
        <begin position="66"/>
        <end position="87"/>
    </location>
</feature>
<keyword evidence="1" id="KW-1133">Transmembrane helix</keyword>
<keyword evidence="4" id="KW-1185">Reference proteome</keyword>
<name>A0ABS5PL57_9FIRM</name>
<accession>A0ABS5PL57</accession>
<feature type="domain" description="DUF4236" evidence="2">
    <location>
        <begin position="4"/>
        <end position="50"/>
    </location>
</feature>
<evidence type="ECO:0000313" key="4">
    <source>
        <dbReference type="Proteomes" id="UP000746471"/>
    </source>
</evidence>
<keyword evidence="1" id="KW-0472">Membrane</keyword>
<dbReference type="Pfam" id="PF14020">
    <property type="entry name" value="DUF4236"/>
    <property type="match status" value="1"/>
</dbReference>
<gene>
    <name evidence="3" type="ORF">KHM83_04365</name>
</gene>
<comment type="caution">
    <text evidence="3">The sequence shown here is derived from an EMBL/GenBank/DDBJ whole genome shotgun (WGS) entry which is preliminary data.</text>
</comment>
<evidence type="ECO:0000313" key="3">
    <source>
        <dbReference type="EMBL" id="MBS7525910.1"/>
    </source>
</evidence>
<dbReference type="EMBL" id="JAHBCL010000006">
    <property type="protein sequence ID" value="MBS7525910.1"/>
    <property type="molecule type" value="Genomic_DNA"/>
</dbReference>
<keyword evidence="1" id="KW-0812">Transmembrane</keyword>
<organism evidence="3 4">
    <name type="scientific">Fusibacter paucivorans</name>
    <dbReference type="NCBI Taxonomy" id="76009"/>
    <lineage>
        <taxon>Bacteria</taxon>
        <taxon>Bacillati</taxon>
        <taxon>Bacillota</taxon>
        <taxon>Clostridia</taxon>
        <taxon>Eubacteriales</taxon>
        <taxon>Eubacteriales Family XII. Incertae Sedis</taxon>
        <taxon>Fusibacter</taxon>
    </lineage>
</organism>
<dbReference type="RefSeq" id="WP_213235696.1">
    <property type="nucleotide sequence ID" value="NZ_JAHBCL010000006.1"/>
</dbReference>
<reference evidence="3 4" key="1">
    <citation type="submission" date="2021-05" db="EMBL/GenBank/DDBJ databases">
        <title>Fusibacter ferrireducens sp. nov., an anaerobic, sulfur- and Fe-reducing bacterium isolated from the mangrove sediment.</title>
        <authorList>
            <person name="Qiu D."/>
        </authorList>
    </citation>
    <scope>NUCLEOTIDE SEQUENCE [LARGE SCALE GENOMIC DNA]</scope>
    <source>
        <strain evidence="3 4">DSM 12116</strain>
    </source>
</reference>
<protein>
    <submittedName>
        <fullName evidence="3">DUF4236 domain-containing protein</fullName>
    </submittedName>
</protein>